<dbReference type="Gene3D" id="1.10.260.40">
    <property type="entry name" value="lambda repressor-like DNA-binding domains"/>
    <property type="match status" value="1"/>
</dbReference>
<feature type="domain" description="HTH cro/C1-type" evidence="1">
    <location>
        <begin position="14"/>
        <end position="60"/>
    </location>
</feature>
<evidence type="ECO:0000313" key="2">
    <source>
        <dbReference type="EMBL" id="NKC68963.1"/>
    </source>
</evidence>
<dbReference type="InterPro" id="IPR010982">
    <property type="entry name" value="Lambda_DNA-bd_dom_sf"/>
</dbReference>
<comment type="caution">
    <text evidence="2">The sequence shown here is derived from an EMBL/GenBank/DDBJ whole genome shotgun (WGS) entry which is preliminary data.</text>
</comment>
<organism evidence="2 3">
    <name type="scientific">Vagococcus fluvialis</name>
    <dbReference type="NCBI Taxonomy" id="2738"/>
    <lineage>
        <taxon>Bacteria</taxon>
        <taxon>Bacillati</taxon>
        <taxon>Bacillota</taxon>
        <taxon>Bacilli</taxon>
        <taxon>Lactobacillales</taxon>
        <taxon>Enterococcaceae</taxon>
        <taxon>Vagococcus</taxon>
    </lineage>
</organism>
<dbReference type="SUPFAM" id="SSF47413">
    <property type="entry name" value="lambda repressor-like DNA-binding domains"/>
    <property type="match status" value="1"/>
</dbReference>
<accession>A0A7X6I3U5</accession>
<dbReference type="RefSeq" id="WP_167808017.1">
    <property type="nucleotide sequence ID" value="NZ_JAAVMB010000017.1"/>
</dbReference>
<gene>
    <name evidence="2" type="ORF">HED35_12775</name>
</gene>
<proteinExistence type="predicted"/>
<protein>
    <submittedName>
        <fullName evidence="2">Helix-turn-helix transcriptional regulator</fullName>
    </submittedName>
</protein>
<dbReference type="AlphaFoldDB" id="A0A7X6I3U5"/>
<dbReference type="SMART" id="SM00530">
    <property type="entry name" value="HTH_XRE"/>
    <property type="match status" value="1"/>
</dbReference>
<dbReference type="Proteomes" id="UP000521358">
    <property type="component" value="Unassembled WGS sequence"/>
</dbReference>
<dbReference type="EMBL" id="JAAVMB010000017">
    <property type="protein sequence ID" value="NKC68963.1"/>
    <property type="molecule type" value="Genomic_DNA"/>
</dbReference>
<evidence type="ECO:0000259" key="1">
    <source>
        <dbReference type="PROSITE" id="PS50943"/>
    </source>
</evidence>
<evidence type="ECO:0000313" key="3">
    <source>
        <dbReference type="Proteomes" id="UP000521358"/>
    </source>
</evidence>
<name>A0A7X6I3U5_9ENTE</name>
<dbReference type="InterPro" id="IPR001387">
    <property type="entry name" value="Cro/C1-type_HTH"/>
</dbReference>
<dbReference type="Pfam" id="PF13443">
    <property type="entry name" value="HTH_26"/>
    <property type="match status" value="1"/>
</dbReference>
<reference evidence="2 3" key="1">
    <citation type="submission" date="2020-03" db="EMBL/GenBank/DDBJ databases">
        <title>Bacterial samples isolated from urine from healthy bovine heifers (Gyr breed).</title>
        <authorList>
            <person name="Giannattasio-Ferraz S."/>
            <person name="Maskeri L."/>
            <person name="Penido A."/>
            <person name="Barbosa-Stancioli E.F."/>
            <person name="Putonti C."/>
        </authorList>
    </citation>
    <scope>NUCLEOTIDE SEQUENCE [LARGE SCALE GENOMIC DNA]</scope>
    <source>
        <strain evidence="2 3">UFMG-H7</strain>
    </source>
</reference>
<dbReference type="PROSITE" id="PS50943">
    <property type="entry name" value="HTH_CROC1"/>
    <property type="match status" value="1"/>
</dbReference>
<sequence>MKNNLSTILGSKLMTVTDLSQATGISRATLTEIYYRRNNSVRLDTLTKICDCLQISLSDLIEYVPTKGGD</sequence>
<dbReference type="GO" id="GO:0003677">
    <property type="term" value="F:DNA binding"/>
    <property type="evidence" value="ECO:0007669"/>
    <property type="project" value="InterPro"/>
</dbReference>